<dbReference type="PANTHER" id="PTHR46270">
    <property type="entry name" value="ARMADILLO-TYPE FOLD-RELATED"/>
    <property type="match status" value="1"/>
</dbReference>
<reference evidence="1 2" key="1">
    <citation type="journal article" date="2013" name="Nature">
        <title>Insights into bilaterian evolution from three spiralian genomes.</title>
        <authorList>
            <person name="Simakov O."/>
            <person name="Marletaz F."/>
            <person name="Cho S.J."/>
            <person name="Edsinger-Gonzales E."/>
            <person name="Havlak P."/>
            <person name="Hellsten U."/>
            <person name="Kuo D.H."/>
            <person name="Larsson T."/>
            <person name="Lv J."/>
            <person name="Arendt D."/>
            <person name="Savage R."/>
            <person name="Osoegawa K."/>
            <person name="de Jong P."/>
            <person name="Grimwood J."/>
            <person name="Chapman J.A."/>
            <person name="Shapiro H."/>
            <person name="Aerts A."/>
            <person name="Otillar R.P."/>
            <person name="Terry A.Y."/>
            <person name="Boore J.L."/>
            <person name="Grigoriev I.V."/>
            <person name="Lindberg D.R."/>
            <person name="Seaver E.C."/>
            <person name="Weisblat D.A."/>
            <person name="Putnam N.H."/>
            <person name="Rokhsar D.S."/>
        </authorList>
    </citation>
    <scope>NUCLEOTIDE SEQUENCE [LARGE SCALE GENOMIC DNA]</scope>
</reference>
<dbReference type="RefSeq" id="XP_009063216.1">
    <property type="nucleotide sequence ID" value="XM_009064968.1"/>
</dbReference>
<dbReference type="AlphaFoldDB" id="V3ZP39"/>
<proteinExistence type="predicted"/>
<sequence length="83" mass="9471">LQAMANAIEGATVVVICMSQKYKDKAEYAFQLRRPIIPLIMERGYRPDGWLGFILGAKLFYDFSGKYSFESRMDGLIKAVMQI</sequence>
<dbReference type="KEGG" id="lgi:LOTGIDRAFT_79355"/>
<organism evidence="1 2">
    <name type="scientific">Lottia gigantea</name>
    <name type="common">Giant owl limpet</name>
    <dbReference type="NCBI Taxonomy" id="225164"/>
    <lineage>
        <taxon>Eukaryota</taxon>
        <taxon>Metazoa</taxon>
        <taxon>Spiralia</taxon>
        <taxon>Lophotrochozoa</taxon>
        <taxon>Mollusca</taxon>
        <taxon>Gastropoda</taxon>
        <taxon>Patellogastropoda</taxon>
        <taxon>Lottioidea</taxon>
        <taxon>Lottiidae</taxon>
        <taxon>Lottia</taxon>
    </lineage>
</organism>
<dbReference type="Proteomes" id="UP000030746">
    <property type="component" value="Unassembled WGS sequence"/>
</dbReference>
<dbReference type="OrthoDB" id="9978456at2759"/>
<dbReference type="HOGENOM" id="CLU_149025_1_0_1"/>
<dbReference type="GeneID" id="20252386"/>
<evidence type="ECO:0000313" key="1">
    <source>
        <dbReference type="EMBL" id="ESO86097.1"/>
    </source>
</evidence>
<feature type="non-terminal residue" evidence="1">
    <location>
        <position position="1"/>
    </location>
</feature>
<evidence type="ECO:0000313" key="2">
    <source>
        <dbReference type="Proteomes" id="UP000030746"/>
    </source>
</evidence>
<feature type="non-terminal residue" evidence="1">
    <location>
        <position position="83"/>
    </location>
</feature>
<dbReference type="PANTHER" id="PTHR46270:SF2">
    <property type="entry name" value="TIR DOMAIN-CONTAINING PROTEIN"/>
    <property type="match status" value="1"/>
</dbReference>
<dbReference type="EMBL" id="KB203188">
    <property type="protein sequence ID" value="ESO86097.1"/>
    <property type="molecule type" value="Genomic_DNA"/>
</dbReference>
<dbReference type="OMA" id="CRTEAVG"/>
<keyword evidence="2" id="KW-1185">Reference proteome</keyword>
<accession>V3ZP39</accession>
<dbReference type="CTD" id="20252386"/>
<protein>
    <submittedName>
        <fullName evidence="1">Uncharacterized protein</fullName>
    </submittedName>
</protein>
<name>V3ZP39_LOTGI</name>
<gene>
    <name evidence="1" type="ORF">LOTGIDRAFT_79355</name>
</gene>